<reference evidence="5 6" key="1">
    <citation type="submission" date="2012-02" db="EMBL/GenBank/DDBJ databases">
        <title>Complete genome sequence of Actinoplanes missouriensis 431 (= NBRC 102363).</title>
        <authorList>
            <person name="Ohnishi Y."/>
            <person name="Ishikawa J."/>
            <person name="Sekine M."/>
            <person name="Hosoyama A."/>
            <person name="Harada T."/>
            <person name="Narita H."/>
            <person name="Hata T."/>
            <person name="Konno Y."/>
            <person name="Tutikane K."/>
            <person name="Fujita N."/>
            <person name="Horinouchi S."/>
            <person name="Hayakawa M."/>
        </authorList>
    </citation>
    <scope>NUCLEOTIDE SEQUENCE [LARGE SCALE GENOMIC DNA]</scope>
    <source>
        <strain evidence="6">ATCC 14538 / DSM 43046 / CBS 188.64 / JCM 3121 / NBRC 102363 / NCIMB 12654 / NRRL B-3342 / UNCC 431</strain>
    </source>
</reference>
<dbReference type="GO" id="GO:0003677">
    <property type="term" value="F:DNA binding"/>
    <property type="evidence" value="ECO:0007669"/>
    <property type="project" value="UniProtKB-KW"/>
</dbReference>
<dbReference type="Proteomes" id="UP000007882">
    <property type="component" value="Chromosome"/>
</dbReference>
<dbReference type="PANTHER" id="PTHR38445">
    <property type="entry name" value="HTH-TYPE TRANSCRIPTIONAL REPRESSOR YTRA"/>
    <property type="match status" value="1"/>
</dbReference>
<proteinExistence type="predicted"/>
<dbReference type="PROSITE" id="PS50949">
    <property type="entry name" value="HTH_GNTR"/>
    <property type="match status" value="1"/>
</dbReference>
<evidence type="ECO:0000256" key="1">
    <source>
        <dbReference type="ARBA" id="ARBA00023015"/>
    </source>
</evidence>
<name>I0H3C8_ACTM4</name>
<dbReference type="InterPro" id="IPR036388">
    <property type="entry name" value="WH-like_DNA-bd_sf"/>
</dbReference>
<dbReference type="RefSeq" id="WP_014442410.1">
    <property type="nucleotide sequence ID" value="NC_017093.1"/>
</dbReference>
<dbReference type="PATRIC" id="fig|512565.3.peg.2290"/>
<dbReference type="InterPro" id="IPR000524">
    <property type="entry name" value="Tscrpt_reg_HTH_GntR"/>
</dbReference>
<dbReference type="PANTHER" id="PTHR38445:SF7">
    <property type="entry name" value="GNTR-FAMILY TRANSCRIPTIONAL REGULATOR"/>
    <property type="match status" value="1"/>
</dbReference>
<dbReference type="eggNOG" id="COG1725">
    <property type="taxonomic scope" value="Bacteria"/>
</dbReference>
<keyword evidence="6" id="KW-1185">Reference proteome</keyword>
<dbReference type="CDD" id="cd07377">
    <property type="entry name" value="WHTH_GntR"/>
    <property type="match status" value="1"/>
</dbReference>
<evidence type="ECO:0000313" key="6">
    <source>
        <dbReference type="Proteomes" id="UP000007882"/>
    </source>
</evidence>
<dbReference type="HOGENOM" id="CLU_017584_10_1_11"/>
<protein>
    <submittedName>
        <fullName evidence="5">Putative GntR-family transcriptional regulator</fullName>
    </submittedName>
</protein>
<dbReference type="Gene3D" id="1.10.10.10">
    <property type="entry name" value="Winged helix-like DNA-binding domain superfamily/Winged helix DNA-binding domain"/>
    <property type="match status" value="1"/>
</dbReference>
<dbReference type="AlphaFoldDB" id="I0H3C8"/>
<sequence>MLFRVDVAASEPLADQIAAQVRGGIMRGELSAGERLPAARELAEVLDVNLHTVLRAYGQLRDEELIELRRGRGAVVRGDADGARLRLAELARQFVREARRQGLGETEMVEIVAKEARP</sequence>
<keyword evidence="3" id="KW-0804">Transcription</keyword>
<feature type="domain" description="HTH gntR-type" evidence="4">
    <location>
        <begin position="11"/>
        <end position="79"/>
    </location>
</feature>
<dbReference type="Pfam" id="PF00392">
    <property type="entry name" value="GntR"/>
    <property type="match status" value="1"/>
</dbReference>
<evidence type="ECO:0000313" key="5">
    <source>
        <dbReference type="EMBL" id="BAL87515.1"/>
    </source>
</evidence>
<dbReference type="GO" id="GO:0003700">
    <property type="term" value="F:DNA-binding transcription factor activity"/>
    <property type="evidence" value="ECO:0007669"/>
    <property type="project" value="InterPro"/>
</dbReference>
<evidence type="ECO:0000256" key="3">
    <source>
        <dbReference type="ARBA" id="ARBA00023163"/>
    </source>
</evidence>
<evidence type="ECO:0000256" key="2">
    <source>
        <dbReference type="ARBA" id="ARBA00023125"/>
    </source>
</evidence>
<dbReference type="OrthoDB" id="3192286at2"/>
<evidence type="ECO:0000259" key="4">
    <source>
        <dbReference type="PROSITE" id="PS50949"/>
    </source>
</evidence>
<keyword evidence="2" id="KW-0238">DNA-binding</keyword>
<dbReference type="SUPFAM" id="SSF46785">
    <property type="entry name" value="Winged helix' DNA-binding domain"/>
    <property type="match status" value="1"/>
</dbReference>
<dbReference type="SMART" id="SM00345">
    <property type="entry name" value="HTH_GNTR"/>
    <property type="match status" value="1"/>
</dbReference>
<dbReference type="EMBL" id="AP012319">
    <property type="protein sequence ID" value="BAL87515.1"/>
    <property type="molecule type" value="Genomic_DNA"/>
</dbReference>
<dbReference type="InterPro" id="IPR036390">
    <property type="entry name" value="WH_DNA-bd_sf"/>
</dbReference>
<dbReference type="STRING" id="512565.AMIS_22950"/>
<accession>I0H3C8</accession>
<keyword evidence="1" id="KW-0805">Transcription regulation</keyword>
<gene>
    <name evidence="5" type="ordered locus">AMIS_22950</name>
</gene>
<dbReference type="KEGG" id="ams:AMIS_22950"/>
<organism evidence="5 6">
    <name type="scientific">Actinoplanes missouriensis (strain ATCC 14538 / DSM 43046 / CBS 188.64 / JCM 3121 / NBRC 102363 / NCIMB 12654 / NRRL B-3342 / UNCC 431)</name>
    <dbReference type="NCBI Taxonomy" id="512565"/>
    <lineage>
        <taxon>Bacteria</taxon>
        <taxon>Bacillati</taxon>
        <taxon>Actinomycetota</taxon>
        <taxon>Actinomycetes</taxon>
        <taxon>Micromonosporales</taxon>
        <taxon>Micromonosporaceae</taxon>
        <taxon>Actinoplanes</taxon>
    </lineage>
</organism>